<dbReference type="InterPro" id="IPR015424">
    <property type="entry name" value="PyrdxlP-dep_Trfase"/>
</dbReference>
<dbReference type="GO" id="GO:0006520">
    <property type="term" value="P:amino acid metabolic process"/>
    <property type="evidence" value="ECO:0007669"/>
    <property type="project" value="InterPro"/>
</dbReference>
<evidence type="ECO:0000256" key="4">
    <source>
        <dbReference type="ARBA" id="ARBA00022679"/>
    </source>
</evidence>
<evidence type="ECO:0000256" key="6">
    <source>
        <dbReference type="RuleBase" id="RU000481"/>
    </source>
</evidence>
<comment type="caution">
    <text evidence="8">The sequence shown here is derived from an EMBL/GenBank/DDBJ whole genome shotgun (WGS) entry which is preliminary data.</text>
</comment>
<dbReference type="PANTHER" id="PTHR46383:SF4">
    <property type="entry name" value="AMINOTRANSFERASE"/>
    <property type="match status" value="1"/>
</dbReference>
<protein>
    <recommendedName>
        <fullName evidence="6">Aminotransferase</fullName>
        <ecNumber evidence="6">2.6.1.-</ecNumber>
    </recommendedName>
</protein>
<name>A0A7X6S363_9LACO</name>
<accession>A0A7X6S363</accession>
<keyword evidence="4 6" id="KW-0808">Transferase</keyword>
<evidence type="ECO:0000313" key="8">
    <source>
        <dbReference type="EMBL" id="NKZ24740.1"/>
    </source>
</evidence>
<dbReference type="RefSeq" id="WP_168722534.1">
    <property type="nucleotide sequence ID" value="NZ_JAAXPN010000009.1"/>
</dbReference>
<dbReference type="Pfam" id="PF00155">
    <property type="entry name" value="Aminotran_1_2"/>
    <property type="match status" value="1"/>
</dbReference>
<dbReference type="InterPro" id="IPR004838">
    <property type="entry name" value="NHTrfase_class1_PyrdxlP-BS"/>
</dbReference>
<dbReference type="PANTHER" id="PTHR46383">
    <property type="entry name" value="ASPARTATE AMINOTRANSFERASE"/>
    <property type="match status" value="1"/>
</dbReference>
<dbReference type="Gene3D" id="3.40.640.10">
    <property type="entry name" value="Type I PLP-dependent aspartate aminotransferase-like (Major domain)"/>
    <property type="match status" value="1"/>
</dbReference>
<evidence type="ECO:0000256" key="1">
    <source>
        <dbReference type="ARBA" id="ARBA00001933"/>
    </source>
</evidence>
<organism evidence="8 9">
    <name type="scientific">Periweissella fabalis</name>
    <dbReference type="NCBI Taxonomy" id="1070421"/>
    <lineage>
        <taxon>Bacteria</taxon>
        <taxon>Bacillati</taxon>
        <taxon>Bacillota</taxon>
        <taxon>Bacilli</taxon>
        <taxon>Lactobacillales</taxon>
        <taxon>Lactobacillaceae</taxon>
        <taxon>Periweissella</taxon>
    </lineage>
</organism>
<feature type="domain" description="Aminotransferase class I/classII large" evidence="7">
    <location>
        <begin position="36"/>
        <end position="385"/>
    </location>
</feature>
<evidence type="ECO:0000313" key="9">
    <source>
        <dbReference type="Proteomes" id="UP000549765"/>
    </source>
</evidence>
<dbReference type="EC" id="2.6.1.-" evidence="6"/>
<gene>
    <name evidence="8" type="ORF">HF964_08030</name>
</gene>
<sequence>MPVIMSELLKKINPVMEQLQPGSIRAFDEQVSDIEDIIKLTLGEPDFDTPEKVKAAAIASVENNESHYAKTPGNLELRQAMANFLARKYDLHYAADNEILVTLGATEAIQITLATILEAGDEVIIPTPTFPLYESDVISLGAIPVFVNTQSDGFVLTPERLAATLAAHPTAKCLVFNYPSNPTGVTYTGAQLAALAAIIKQYDIFVMSDEIYSELTYTQQHVSMAQYLPEQTILISGASKAYAMTGYRIGLLAAPAALVQHITKLHQYAVTTHVNSAMAAATVAFNECDAEIATMRAAYQARREMLVQAFTEMGLSVASPDGAFYLFIKIPAEFGDDDFKFAVTLAQEAKVALIPGSSFGPGGEGYVRLSYAASETKLNTAVTRIQTYLAANKNDEGAQYARI</sequence>
<dbReference type="AlphaFoldDB" id="A0A7X6S363"/>
<keyword evidence="5" id="KW-0663">Pyridoxal phosphate</keyword>
<comment type="similarity">
    <text evidence="2 6">Belongs to the class-I pyridoxal-phosphate-dependent aminotransferase family.</text>
</comment>
<dbReference type="InterPro" id="IPR004839">
    <property type="entry name" value="Aminotransferase_I/II_large"/>
</dbReference>
<dbReference type="SUPFAM" id="SSF53383">
    <property type="entry name" value="PLP-dependent transferases"/>
    <property type="match status" value="1"/>
</dbReference>
<evidence type="ECO:0000256" key="3">
    <source>
        <dbReference type="ARBA" id="ARBA00022576"/>
    </source>
</evidence>
<comment type="cofactor">
    <cofactor evidence="1 6">
        <name>pyridoxal 5'-phosphate</name>
        <dbReference type="ChEBI" id="CHEBI:597326"/>
    </cofactor>
</comment>
<dbReference type="PROSITE" id="PS00105">
    <property type="entry name" value="AA_TRANSFER_CLASS_1"/>
    <property type="match status" value="1"/>
</dbReference>
<evidence type="ECO:0000256" key="2">
    <source>
        <dbReference type="ARBA" id="ARBA00007441"/>
    </source>
</evidence>
<evidence type="ECO:0000256" key="5">
    <source>
        <dbReference type="ARBA" id="ARBA00022898"/>
    </source>
</evidence>
<reference evidence="8 9" key="1">
    <citation type="submission" date="2020-04" db="EMBL/GenBank/DDBJ databases">
        <title>MicrobeNet Type strains.</title>
        <authorList>
            <person name="Nicholson A.C."/>
        </authorList>
    </citation>
    <scope>NUCLEOTIDE SEQUENCE [LARGE SCALE GENOMIC DNA]</scope>
    <source>
        <strain evidence="8 9">CCUG 61472</strain>
    </source>
</reference>
<dbReference type="GO" id="GO:0008483">
    <property type="term" value="F:transaminase activity"/>
    <property type="evidence" value="ECO:0007669"/>
    <property type="project" value="UniProtKB-KW"/>
</dbReference>
<evidence type="ECO:0000259" key="7">
    <source>
        <dbReference type="Pfam" id="PF00155"/>
    </source>
</evidence>
<dbReference type="GO" id="GO:0030170">
    <property type="term" value="F:pyridoxal phosphate binding"/>
    <property type="evidence" value="ECO:0007669"/>
    <property type="project" value="InterPro"/>
</dbReference>
<keyword evidence="3 6" id="KW-0032">Aminotransferase</keyword>
<proteinExistence type="inferred from homology"/>
<dbReference type="EMBL" id="JAAXPN010000009">
    <property type="protein sequence ID" value="NKZ24740.1"/>
    <property type="molecule type" value="Genomic_DNA"/>
</dbReference>
<keyword evidence="9" id="KW-1185">Reference proteome</keyword>
<dbReference type="Proteomes" id="UP000549765">
    <property type="component" value="Unassembled WGS sequence"/>
</dbReference>
<dbReference type="InterPro" id="IPR015421">
    <property type="entry name" value="PyrdxlP-dep_Trfase_major"/>
</dbReference>
<dbReference type="InterPro" id="IPR050596">
    <property type="entry name" value="AspAT/PAT-like"/>
</dbReference>
<dbReference type="CDD" id="cd00609">
    <property type="entry name" value="AAT_like"/>
    <property type="match status" value="1"/>
</dbReference>